<dbReference type="InterPro" id="IPR037363">
    <property type="entry name" value="Sec13/Seh1_fam"/>
</dbReference>
<dbReference type="Proteomes" id="UP001190700">
    <property type="component" value="Unassembled WGS sequence"/>
</dbReference>
<gene>
    <name evidence="9" type="ORF">CYMTET_13858</name>
</gene>
<evidence type="ECO:0000313" key="10">
    <source>
        <dbReference type="Proteomes" id="UP001190700"/>
    </source>
</evidence>
<evidence type="ECO:0000256" key="1">
    <source>
        <dbReference type="ARBA" id="ARBA00004259"/>
    </source>
</evidence>
<keyword evidence="10" id="KW-1185">Reference proteome</keyword>
<dbReference type="GO" id="GO:1904263">
    <property type="term" value="P:positive regulation of TORC1 signaling"/>
    <property type="evidence" value="ECO:0007669"/>
    <property type="project" value="TreeGrafter"/>
</dbReference>
<evidence type="ECO:0000256" key="8">
    <source>
        <dbReference type="PROSITE-ProRule" id="PRU00221"/>
    </source>
</evidence>
<evidence type="ECO:0000256" key="6">
    <source>
        <dbReference type="ARBA" id="ARBA00022927"/>
    </source>
</evidence>
<dbReference type="Pfam" id="PF00400">
    <property type="entry name" value="WD40"/>
    <property type="match status" value="2"/>
</dbReference>
<evidence type="ECO:0000313" key="9">
    <source>
        <dbReference type="EMBL" id="KAK3278188.1"/>
    </source>
</evidence>
<comment type="subcellular location">
    <subcellularLocation>
        <location evidence="1">Nucleus envelope</location>
    </subcellularLocation>
</comment>
<dbReference type="PANTHER" id="PTHR11024">
    <property type="entry name" value="NUCLEAR PORE COMPLEX PROTEIN SEC13 / SEH1 FAMILY MEMBER"/>
    <property type="match status" value="1"/>
</dbReference>
<comment type="caution">
    <text evidence="9">The sequence shown here is derived from an EMBL/GenBank/DDBJ whole genome shotgun (WGS) entry which is preliminary data.</text>
</comment>
<evidence type="ECO:0000256" key="3">
    <source>
        <dbReference type="ARBA" id="ARBA00022448"/>
    </source>
</evidence>
<dbReference type="Gene3D" id="2.130.10.10">
    <property type="entry name" value="YVTN repeat-like/Quinoprotein amine dehydrogenase"/>
    <property type="match status" value="2"/>
</dbReference>
<feature type="repeat" description="WD" evidence="8">
    <location>
        <begin position="77"/>
        <end position="109"/>
    </location>
</feature>
<name>A0AAE0GHL5_9CHLO</name>
<evidence type="ECO:0000256" key="5">
    <source>
        <dbReference type="ARBA" id="ARBA00022737"/>
    </source>
</evidence>
<keyword evidence="4 8" id="KW-0853">WD repeat</keyword>
<keyword evidence="7" id="KW-0539">Nucleus</keyword>
<dbReference type="GO" id="GO:0034198">
    <property type="term" value="P:cellular response to amino acid starvation"/>
    <property type="evidence" value="ECO:0007669"/>
    <property type="project" value="TreeGrafter"/>
</dbReference>
<reference evidence="9 10" key="1">
    <citation type="journal article" date="2015" name="Genome Biol. Evol.">
        <title>Comparative Genomics of a Bacterivorous Green Alga Reveals Evolutionary Causalities and Consequences of Phago-Mixotrophic Mode of Nutrition.</title>
        <authorList>
            <person name="Burns J.A."/>
            <person name="Paasch A."/>
            <person name="Narechania A."/>
            <person name="Kim E."/>
        </authorList>
    </citation>
    <scope>NUCLEOTIDE SEQUENCE [LARGE SCALE GENOMIC DNA]</scope>
    <source>
        <strain evidence="9 10">PLY_AMNH</strain>
    </source>
</reference>
<comment type="similarity">
    <text evidence="2">Belongs to the WD repeat SEC13 family.</text>
</comment>
<dbReference type="InterPro" id="IPR015943">
    <property type="entry name" value="WD40/YVTN_repeat-like_dom_sf"/>
</dbReference>
<proteinExistence type="inferred from homology"/>
<evidence type="ECO:0000256" key="7">
    <source>
        <dbReference type="ARBA" id="ARBA00023242"/>
    </source>
</evidence>
<keyword evidence="6" id="KW-0653">Protein transport</keyword>
<protein>
    <submittedName>
        <fullName evidence="9">Uncharacterized protein</fullName>
    </submittedName>
</protein>
<dbReference type="GO" id="GO:0005198">
    <property type="term" value="F:structural molecule activity"/>
    <property type="evidence" value="ECO:0007669"/>
    <property type="project" value="InterPro"/>
</dbReference>
<dbReference type="SMART" id="SM00320">
    <property type="entry name" value="WD40"/>
    <property type="match status" value="5"/>
</dbReference>
<dbReference type="EMBL" id="LGRX02005569">
    <property type="protein sequence ID" value="KAK3278188.1"/>
    <property type="molecule type" value="Genomic_DNA"/>
</dbReference>
<keyword evidence="5" id="KW-0677">Repeat</keyword>
<dbReference type="InterPro" id="IPR001680">
    <property type="entry name" value="WD40_rpt"/>
</dbReference>
<dbReference type="AlphaFoldDB" id="A0AAE0GHL5"/>
<evidence type="ECO:0000256" key="2">
    <source>
        <dbReference type="ARBA" id="ARBA00010102"/>
    </source>
</evidence>
<dbReference type="PANTHER" id="PTHR11024:SF3">
    <property type="entry name" value="NUCLEOPORIN SEH1"/>
    <property type="match status" value="1"/>
</dbReference>
<dbReference type="SUPFAM" id="SSF50978">
    <property type="entry name" value="WD40 repeat-like"/>
    <property type="match status" value="1"/>
</dbReference>
<sequence length="370" mass="38743">MCEAVRNTSEIVARGVVDSVASAQQVVGHKGRVFDAAAAPAHCPTPGAIATACEDGLVRVWQRPSAEDLLRVRACEKAAPKDEVLRVSWNNEGAVLACGGADGGVHVWSAPAPFRIDEPTPRGPLKLKMLDSFAHEGQCYVTDFDPSPHAPQQLFVGVEGDLYAWDCAVHRERYSVQIQSGEGDPSGEGAFISGAAMPSASGPPVLGLAVSDGTVRILSRDTGEEVGMVSCCRDTQANCASFSACGNHLAIGTNEGTVEIHDLRSTTSALCEASTGLEMGQGPIYSVRWWPTAGPHNMVLSASFKGFVAVWEGHTGRLLAATCKENFPIYGTALSEASQTSSSAELTLVGGTTGVFGTPFFSTQVDCSAI</sequence>
<dbReference type="GO" id="GO:0031080">
    <property type="term" value="C:nuclear pore outer ring"/>
    <property type="evidence" value="ECO:0007669"/>
    <property type="project" value="TreeGrafter"/>
</dbReference>
<dbReference type="PROSITE" id="PS50082">
    <property type="entry name" value="WD_REPEATS_2"/>
    <property type="match status" value="1"/>
</dbReference>
<accession>A0AAE0GHL5</accession>
<keyword evidence="3" id="KW-0813">Transport</keyword>
<dbReference type="GO" id="GO:0015031">
    <property type="term" value="P:protein transport"/>
    <property type="evidence" value="ECO:0007669"/>
    <property type="project" value="UniProtKB-KW"/>
</dbReference>
<dbReference type="InterPro" id="IPR036322">
    <property type="entry name" value="WD40_repeat_dom_sf"/>
</dbReference>
<organism evidence="9 10">
    <name type="scientific">Cymbomonas tetramitiformis</name>
    <dbReference type="NCBI Taxonomy" id="36881"/>
    <lineage>
        <taxon>Eukaryota</taxon>
        <taxon>Viridiplantae</taxon>
        <taxon>Chlorophyta</taxon>
        <taxon>Pyramimonadophyceae</taxon>
        <taxon>Pyramimonadales</taxon>
        <taxon>Pyramimonadaceae</taxon>
        <taxon>Cymbomonas</taxon>
    </lineage>
</organism>
<dbReference type="GO" id="GO:0035859">
    <property type="term" value="C:Seh1-associated complex"/>
    <property type="evidence" value="ECO:0007669"/>
    <property type="project" value="TreeGrafter"/>
</dbReference>
<evidence type="ECO:0000256" key="4">
    <source>
        <dbReference type="ARBA" id="ARBA00022574"/>
    </source>
</evidence>